<keyword evidence="1" id="KW-0732">Signal</keyword>
<evidence type="ECO:0008006" key="4">
    <source>
        <dbReference type="Google" id="ProtNLM"/>
    </source>
</evidence>
<sequence>MKKLITLLGSLSLTASASSMVVACGTTYDIKDDGNSVIVKFISSIDGHVQLSSADILWKLINETGPSNRETFLTDILKLINTSILANNEKNFSGEDSILKDSDVYQNKGLAEALKTKWSTLNRAVDLQIQREKDALKRANGSKWEKKWKQQLVDKFSVYQNDTDDMDLALLETKYKADILLSDASNNTTKGLLDVLLNTDSYGVTWTTAQTTLQKLNRLKSLVDDNDAFQAAYEADELAIQQIENAQKENTSDWVNTTEYKIDEAKKIVKEADVDKIEFDTPEDINAWASLGSETRSGMLSDSQRFFLEKFYETKAPLAISEVTIGYSTNGKFDDGISIDDFSGDNNVDLDDNNELLTWLGTETNANWTLGMRNNTLITSKSSKASVKKYDKLLTLNSSDFSDTLRTVVYDYILGGKAGAKVTDIKSIVENLDRKATGTDNFYGTFGDGNGKLVYVDTDGIHLVSIDGYDLLKDHFTVASKPEDNGNGNLAELKAFHDFHNLTDAEKIGVLSRGTMMNDLNSDVSNDYLRFLVNNSLLKGISDSPYDFDIMSEVKDWAKISSSTDSETYWISAVFDYFRQITTKEDNKSLVSQFIKFGVENPSNTDANNISLAMEDWVIRKIETVQTSYRIAPIVKFTDMFVNWGKTITANTATGYPKKLITNDKFTGDALQEALPEIWKTTKDGTRSINPETAFYYNYNNAYKGGVL</sequence>
<reference evidence="2 3" key="1">
    <citation type="submission" date="2019-08" db="EMBL/GenBank/DDBJ databases">
        <title>Complete genome sequence of Spiroplasma chinense CCH (DSM 19755).</title>
        <authorList>
            <person name="Shen H.-Y."/>
            <person name="Lin Y.-C."/>
            <person name="Chou L."/>
            <person name="Kuo C.-H."/>
        </authorList>
    </citation>
    <scope>NUCLEOTIDE SEQUENCE [LARGE SCALE GENOMIC DNA]</scope>
    <source>
        <strain evidence="2 3">CCH</strain>
    </source>
</reference>
<keyword evidence="3" id="KW-1185">Reference proteome</keyword>
<dbReference type="Proteomes" id="UP000323144">
    <property type="component" value="Chromosome"/>
</dbReference>
<dbReference type="InterPro" id="IPR054816">
    <property type="entry name" value="Lipoprotein_mollicutes-type_CS"/>
</dbReference>
<evidence type="ECO:0000313" key="3">
    <source>
        <dbReference type="Proteomes" id="UP000323144"/>
    </source>
</evidence>
<protein>
    <recommendedName>
        <fullName evidence="4">Lipoprotein</fullName>
    </recommendedName>
</protein>
<dbReference type="PROSITE" id="PS51257">
    <property type="entry name" value="PROKAR_LIPOPROTEIN"/>
    <property type="match status" value="1"/>
</dbReference>
<name>A0A5B9Y520_9MOLU</name>
<dbReference type="KEGG" id="schi:SCHIN_v1c09480"/>
<dbReference type="RefSeq" id="WP_166508510.1">
    <property type="nucleotide sequence ID" value="NZ_CP043026.1"/>
</dbReference>
<evidence type="ECO:0000313" key="2">
    <source>
        <dbReference type="EMBL" id="QEH62141.1"/>
    </source>
</evidence>
<organism evidence="2 3">
    <name type="scientific">Spiroplasma chinense</name>
    <dbReference type="NCBI Taxonomy" id="216932"/>
    <lineage>
        <taxon>Bacteria</taxon>
        <taxon>Bacillati</taxon>
        <taxon>Mycoplasmatota</taxon>
        <taxon>Mollicutes</taxon>
        <taxon>Entomoplasmatales</taxon>
        <taxon>Spiroplasmataceae</taxon>
        <taxon>Spiroplasma</taxon>
    </lineage>
</organism>
<dbReference type="EMBL" id="CP043026">
    <property type="protein sequence ID" value="QEH62141.1"/>
    <property type="molecule type" value="Genomic_DNA"/>
</dbReference>
<gene>
    <name evidence="2" type="ORF">SCHIN_v1c09480</name>
</gene>
<feature type="signal peptide" evidence="1">
    <location>
        <begin position="1"/>
        <end position="23"/>
    </location>
</feature>
<feature type="chain" id="PRO_5022990971" description="Lipoprotein" evidence="1">
    <location>
        <begin position="24"/>
        <end position="708"/>
    </location>
</feature>
<evidence type="ECO:0000256" key="1">
    <source>
        <dbReference type="SAM" id="SignalP"/>
    </source>
</evidence>
<accession>A0A5B9Y520</accession>
<proteinExistence type="predicted"/>
<dbReference type="NCBIfam" id="NF038029">
    <property type="entry name" value="LP_plasma"/>
    <property type="match status" value="1"/>
</dbReference>
<dbReference type="AlphaFoldDB" id="A0A5B9Y520"/>